<evidence type="ECO:0000259" key="1">
    <source>
        <dbReference type="Pfam" id="PF05448"/>
    </source>
</evidence>
<protein>
    <recommendedName>
        <fullName evidence="1">Acetyl xylan esterase domain-containing protein</fullName>
    </recommendedName>
</protein>
<gene>
    <name evidence="2" type="ORF">METZ01_LOCUS359161</name>
</gene>
<dbReference type="PANTHER" id="PTHR47381">
    <property type="entry name" value="ALPHA/BETA-HYDROLASES SUPERFAMILY PROTEIN"/>
    <property type="match status" value="1"/>
</dbReference>
<feature type="non-terminal residue" evidence="2">
    <location>
        <position position="1"/>
    </location>
</feature>
<reference evidence="2" key="1">
    <citation type="submission" date="2018-05" db="EMBL/GenBank/DDBJ databases">
        <authorList>
            <person name="Lanie J.A."/>
            <person name="Ng W.-L."/>
            <person name="Kazmierczak K.M."/>
            <person name="Andrzejewski T.M."/>
            <person name="Davidsen T.M."/>
            <person name="Wayne K.J."/>
            <person name="Tettelin H."/>
            <person name="Glass J.I."/>
            <person name="Rusch D."/>
            <person name="Podicherti R."/>
            <person name="Tsui H.-C.T."/>
            <person name="Winkler M.E."/>
        </authorList>
    </citation>
    <scope>NUCLEOTIDE SEQUENCE</scope>
</reference>
<dbReference type="PANTHER" id="PTHR47381:SF3">
    <property type="entry name" value="ALPHA_BETA-HYDROLASES SUPERFAMILY PROTEIN"/>
    <property type="match status" value="1"/>
</dbReference>
<dbReference type="InterPro" id="IPR029058">
    <property type="entry name" value="AB_hydrolase_fold"/>
</dbReference>
<name>A0A382SAR0_9ZZZZ</name>
<feature type="domain" description="Acetyl xylan esterase" evidence="1">
    <location>
        <begin position="59"/>
        <end position="164"/>
    </location>
</feature>
<dbReference type="Pfam" id="PF05448">
    <property type="entry name" value="AXE1"/>
    <property type="match status" value="1"/>
</dbReference>
<accession>A0A382SAR0</accession>
<proteinExistence type="predicted"/>
<sequence>TVPLPFYLLRPKEHNKGLPLALTPHGHNHPHIYVGIARNQKEEKEITEGERDIACQAVRQGYLTIAPTTRAFGETRTTIDRNNDKGNSCRTALMHGLLVGRTPIGERVWDMSRLIDWAIAEQHIDAKRIVITGNSGGGTVSLHAAACDTRITVAVPSCYFCTYQGSLGSIAHCDCNYIPGILRMGEMYEVAGLIAPRPFSAIAGKEDGIFPIDQVEYAFEKLQEIYQVANAPDNCHLHIGEGGHRYYKAGAWDFVQKHFNQIEN</sequence>
<evidence type="ECO:0000313" key="2">
    <source>
        <dbReference type="EMBL" id="SVD06307.1"/>
    </source>
</evidence>
<dbReference type="EMBL" id="UINC01127288">
    <property type="protein sequence ID" value="SVD06307.1"/>
    <property type="molecule type" value="Genomic_DNA"/>
</dbReference>
<dbReference type="Gene3D" id="3.40.50.1820">
    <property type="entry name" value="alpha/beta hydrolase"/>
    <property type="match status" value="1"/>
</dbReference>
<organism evidence="2">
    <name type="scientific">marine metagenome</name>
    <dbReference type="NCBI Taxonomy" id="408172"/>
    <lineage>
        <taxon>unclassified sequences</taxon>
        <taxon>metagenomes</taxon>
        <taxon>ecological metagenomes</taxon>
    </lineage>
</organism>
<dbReference type="InterPro" id="IPR008391">
    <property type="entry name" value="AXE1_dom"/>
</dbReference>
<dbReference type="AlphaFoldDB" id="A0A382SAR0"/>
<dbReference type="SUPFAM" id="SSF53474">
    <property type="entry name" value="alpha/beta-Hydrolases"/>
    <property type="match status" value="1"/>
</dbReference>